<dbReference type="Proteomes" id="UP001243009">
    <property type="component" value="Unassembled WGS sequence"/>
</dbReference>
<feature type="signal peptide" evidence="1">
    <location>
        <begin position="1"/>
        <end position="20"/>
    </location>
</feature>
<keyword evidence="1" id="KW-0732">Signal</keyword>
<organism evidence="2 3">
    <name type="scientific">Paracraurococcus lichenis</name>
    <dbReference type="NCBI Taxonomy" id="3064888"/>
    <lineage>
        <taxon>Bacteria</taxon>
        <taxon>Pseudomonadati</taxon>
        <taxon>Pseudomonadota</taxon>
        <taxon>Alphaproteobacteria</taxon>
        <taxon>Acetobacterales</taxon>
        <taxon>Roseomonadaceae</taxon>
        <taxon>Paracraurococcus</taxon>
    </lineage>
</organism>
<dbReference type="PANTHER" id="PTHR34309">
    <property type="entry name" value="SLR1406 PROTEIN"/>
    <property type="match status" value="1"/>
</dbReference>
<accession>A0ABT9E7G3</accession>
<gene>
    <name evidence="2" type="ORF">Q7A36_27505</name>
</gene>
<dbReference type="PANTHER" id="PTHR34309:SF1">
    <property type="entry name" value="PROTEIN GLCG"/>
    <property type="match status" value="1"/>
</dbReference>
<evidence type="ECO:0000313" key="3">
    <source>
        <dbReference type="Proteomes" id="UP001243009"/>
    </source>
</evidence>
<dbReference type="RefSeq" id="WP_305106975.1">
    <property type="nucleotide sequence ID" value="NZ_JAUTWS010000040.1"/>
</dbReference>
<reference evidence="2 3" key="1">
    <citation type="submission" date="2023-08" db="EMBL/GenBank/DDBJ databases">
        <title>The draft genome sequence of Paracraurococcus sp. LOR1-02.</title>
        <authorList>
            <person name="Kingkaew E."/>
            <person name="Tanasupawat S."/>
        </authorList>
    </citation>
    <scope>NUCLEOTIDE SEQUENCE [LARGE SCALE GENOMIC DNA]</scope>
    <source>
        <strain evidence="2 3">LOR1-02</strain>
    </source>
</reference>
<dbReference type="InterPro" id="IPR052517">
    <property type="entry name" value="GlcG_carb_metab_protein"/>
</dbReference>
<sequence length="239" mass="24463">MRRFLAIASLLLLAAPVARADDGEDTACGIPAEVVAQIQGTLQAVVTQPNGGIFSPNRMWSAVVDRQGRLCSVTRIGDAWPGSRAIAMAKASTANDFSNDALALSTANLYSATQPGGSLYGLNNSNPFNPAFLVQGNPKLAQALANAFGRTPGGIITFGGGVPLYSGGKVIGGLGVSGDSACADHVIAYRMRRAVGLDAIPAGVGAGGTDNIDYLAAGEAPNGFKHVHCFPTDLPPDRI</sequence>
<dbReference type="Gene3D" id="3.30.450.150">
    <property type="entry name" value="Haem-degrading domain"/>
    <property type="match status" value="1"/>
</dbReference>
<dbReference type="Pfam" id="PF03928">
    <property type="entry name" value="HbpS-like"/>
    <property type="match status" value="1"/>
</dbReference>
<evidence type="ECO:0000313" key="2">
    <source>
        <dbReference type="EMBL" id="MDO9712120.1"/>
    </source>
</evidence>
<dbReference type="InterPro" id="IPR005624">
    <property type="entry name" value="PduO/GlcC-like"/>
</dbReference>
<evidence type="ECO:0000256" key="1">
    <source>
        <dbReference type="SAM" id="SignalP"/>
    </source>
</evidence>
<dbReference type="InterPro" id="IPR038084">
    <property type="entry name" value="PduO/GlcC-like_sf"/>
</dbReference>
<dbReference type="SUPFAM" id="SSF143744">
    <property type="entry name" value="GlcG-like"/>
    <property type="match status" value="1"/>
</dbReference>
<proteinExistence type="predicted"/>
<comment type="caution">
    <text evidence="2">The sequence shown here is derived from an EMBL/GenBank/DDBJ whole genome shotgun (WGS) entry which is preliminary data.</text>
</comment>
<protein>
    <submittedName>
        <fullName evidence="2">Heme-binding protein</fullName>
    </submittedName>
</protein>
<feature type="chain" id="PRO_5046079886" evidence="1">
    <location>
        <begin position="21"/>
        <end position="239"/>
    </location>
</feature>
<name>A0ABT9E7G3_9PROT</name>
<keyword evidence="3" id="KW-1185">Reference proteome</keyword>
<dbReference type="EMBL" id="JAUTWS010000040">
    <property type="protein sequence ID" value="MDO9712120.1"/>
    <property type="molecule type" value="Genomic_DNA"/>
</dbReference>